<dbReference type="KEGG" id="moc:BB934_13610"/>
<dbReference type="RefSeq" id="WP_099510133.1">
    <property type="nucleotide sequence ID" value="NZ_CP016616.1"/>
</dbReference>
<keyword evidence="1" id="KW-0812">Transmembrane</keyword>
<protein>
    <submittedName>
        <fullName evidence="2">Uncharacterized protein</fullName>
    </submittedName>
</protein>
<gene>
    <name evidence="2" type="ORF">BB934_13610</name>
</gene>
<dbReference type="OrthoDB" id="9889957at2"/>
<keyword evidence="1" id="KW-1133">Transmembrane helix</keyword>
<evidence type="ECO:0000256" key="1">
    <source>
        <dbReference type="SAM" id="Phobius"/>
    </source>
</evidence>
<dbReference type="AlphaFoldDB" id="A0A1B2EGY9"/>
<reference evidence="2" key="1">
    <citation type="submission" date="2016-07" db="EMBL/GenBank/DDBJ databases">
        <title>Microvirga ossetica sp. nov. a new species of rhizobia isolated from root nodules of the legume species Vicia alpestris Steven originated from North Ossetia region in the Caucasus.</title>
        <authorList>
            <person name="Safronova V.I."/>
            <person name="Kuznetsova I.G."/>
            <person name="Sazanova A.L."/>
            <person name="Belimov A."/>
            <person name="Andronov E."/>
            <person name="Osledkin Y.S."/>
            <person name="Onishchuk O.P."/>
            <person name="Kurchak O.N."/>
            <person name="Shaposhnikov A.I."/>
            <person name="Willems A."/>
            <person name="Tikhonovich I.A."/>
        </authorList>
    </citation>
    <scope>NUCLEOTIDE SEQUENCE [LARGE SCALE GENOMIC DNA]</scope>
    <source>
        <strain evidence="2">V5/3M</strain>
    </source>
</reference>
<keyword evidence="1" id="KW-0472">Membrane</keyword>
<name>A0A1B2EGY9_9HYPH</name>
<evidence type="ECO:0000313" key="2">
    <source>
        <dbReference type="EMBL" id="ANY79122.1"/>
    </source>
</evidence>
<dbReference type="EMBL" id="CP016616">
    <property type="protein sequence ID" value="ANY79122.1"/>
    <property type="molecule type" value="Genomic_DNA"/>
</dbReference>
<sequence>MMNRTLSMLIGLVSITFGAAVGSLIGTLGAAEIFSLTFGMSASSSEGTKYEFYSILMTFNGAIFGLVGGGFAGLMLARNMLRARISADNHLK</sequence>
<proteinExistence type="predicted"/>
<organism evidence="2">
    <name type="scientific">Microvirga ossetica</name>
    <dbReference type="NCBI Taxonomy" id="1882682"/>
    <lineage>
        <taxon>Bacteria</taxon>
        <taxon>Pseudomonadati</taxon>
        <taxon>Pseudomonadota</taxon>
        <taxon>Alphaproteobacteria</taxon>
        <taxon>Hyphomicrobiales</taxon>
        <taxon>Methylobacteriaceae</taxon>
        <taxon>Microvirga</taxon>
    </lineage>
</organism>
<accession>A0A1B2EGY9</accession>
<feature type="transmembrane region" description="Helical" evidence="1">
    <location>
        <begin position="54"/>
        <end position="77"/>
    </location>
</feature>